<dbReference type="InterPro" id="IPR011397">
    <property type="entry name" value="YhfC"/>
</dbReference>
<dbReference type="Pfam" id="PF10086">
    <property type="entry name" value="YhfC"/>
    <property type="match status" value="1"/>
</dbReference>
<organism evidence="2 3">
    <name type="scientific">Paraburkholderia tagetis</name>
    <dbReference type="NCBI Taxonomy" id="2913261"/>
    <lineage>
        <taxon>Bacteria</taxon>
        <taxon>Pseudomonadati</taxon>
        <taxon>Pseudomonadota</taxon>
        <taxon>Betaproteobacteria</taxon>
        <taxon>Burkholderiales</taxon>
        <taxon>Burkholderiaceae</taxon>
        <taxon>Paraburkholderia</taxon>
    </lineage>
</organism>
<dbReference type="GO" id="GO:0008237">
    <property type="term" value="F:metallopeptidase activity"/>
    <property type="evidence" value="ECO:0007669"/>
    <property type="project" value="UniProtKB-KW"/>
</dbReference>
<dbReference type="RefSeq" id="WP_238463447.1">
    <property type="nucleotide sequence ID" value="NZ_JAKLJA010000005.1"/>
</dbReference>
<name>A0A9X1UHG2_9BURK</name>
<dbReference type="Proteomes" id="UP001139308">
    <property type="component" value="Unassembled WGS sequence"/>
</dbReference>
<comment type="caution">
    <text evidence="2">The sequence shown here is derived from an EMBL/GenBank/DDBJ whole genome shotgun (WGS) entry which is preliminary data.</text>
</comment>
<evidence type="ECO:0000256" key="1">
    <source>
        <dbReference type="SAM" id="Phobius"/>
    </source>
</evidence>
<keyword evidence="2" id="KW-0482">Metalloprotease</keyword>
<protein>
    <submittedName>
        <fullName evidence="2">YhfC family intramembrane metalloprotease</fullName>
    </submittedName>
</protein>
<evidence type="ECO:0000313" key="3">
    <source>
        <dbReference type="Proteomes" id="UP001139308"/>
    </source>
</evidence>
<dbReference type="EMBL" id="JAKLJA010000005">
    <property type="protein sequence ID" value="MCG5073672.1"/>
    <property type="molecule type" value="Genomic_DNA"/>
</dbReference>
<keyword evidence="3" id="KW-1185">Reference proteome</keyword>
<keyword evidence="2" id="KW-0378">Hydrolase</keyword>
<feature type="transmembrane region" description="Helical" evidence="1">
    <location>
        <begin position="251"/>
        <end position="269"/>
    </location>
</feature>
<feature type="transmembrane region" description="Helical" evidence="1">
    <location>
        <begin position="177"/>
        <end position="209"/>
    </location>
</feature>
<feature type="transmembrane region" description="Helical" evidence="1">
    <location>
        <begin position="6"/>
        <end position="25"/>
    </location>
</feature>
<proteinExistence type="predicted"/>
<evidence type="ECO:0000313" key="2">
    <source>
        <dbReference type="EMBL" id="MCG5073672.1"/>
    </source>
</evidence>
<dbReference type="AlphaFoldDB" id="A0A9X1UHG2"/>
<reference evidence="2" key="1">
    <citation type="submission" date="2022-01" db="EMBL/GenBank/DDBJ databases">
        <title>Genome sequence and assembly of Parabukholderia sp. RG36.</title>
        <authorList>
            <person name="Chhetri G."/>
        </authorList>
    </citation>
    <scope>NUCLEOTIDE SEQUENCE</scope>
    <source>
        <strain evidence="2">RG36</strain>
    </source>
</reference>
<dbReference type="PIRSF" id="PIRSF033101">
    <property type="entry name" value="UCP033101"/>
    <property type="match status" value="1"/>
</dbReference>
<feature type="transmembrane region" description="Helical" evidence="1">
    <location>
        <begin position="139"/>
        <end position="157"/>
    </location>
</feature>
<keyword evidence="1" id="KW-0472">Membrane</keyword>
<feature type="transmembrane region" description="Helical" evidence="1">
    <location>
        <begin position="221"/>
        <end position="239"/>
    </location>
</feature>
<keyword evidence="1" id="KW-1133">Transmembrane helix</keyword>
<gene>
    <name evidence="2" type="ORF">L5014_09910</name>
</gene>
<feature type="transmembrane region" description="Helical" evidence="1">
    <location>
        <begin position="78"/>
        <end position="98"/>
    </location>
</feature>
<keyword evidence="2" id="KW-0645">Protease</keyword>
<feature type="transmembrane region" description="Helical" evidence="1">
    <location>
        <begin position="37"/>
        <end position="58"/>
    </location>
</feature>
<sequence>MHVEPVTLVCISLATLFVAVLPISLYRRLRGPFAFDWRDTIAGVAIFALFATLIERALNGYVLHGNPVTAQLLADPLAFVLYGALAAGICEEVGRYIAMRLIARRAERQPGPSGSPRLHDRPADSTGLAYGIGHGGAQAWFVGVLVQLQWIFFAVLSNRGALDEHLSNLPMDAVLRMHLILATLSPTVAGVFALERVAALVFQIGLSVLMWRGVRAGRKSILPIAIVLHALIEVPAAMFQARLVPLLAVDALYAVVALAVAVVLFRTCARTRRAPRPA</sequence>
<accession>A0A9X1UHG2</accession>
<keyword evidence="1" id="KW-0812">Transmembrane</keyword>